<evidence type="ECO:0000313" key="12">
    <source>
        <dbReference type="EMBL" id="KPK73653.1"/>
    </source>
</evidence>
<feature type="transmembrane region" description="Helical" evidence="9">
    <location>
        <begin position="145"/>
        <end position="164"/>
    </location>
</feature>
<evidence type="ECO:0000256" key="10">
    <source>
        <dbReference type="RuleBase" id="RU363054"/>
    </source>
</evidence>
<feature type="transmembrane region" description="Helical" evidence="9">
    <location>
        <begin position="109"/>
        <end position="133"/>
    </location>
</feature>
<dbReference type="GO" id="GO:0005315">
    <property type="term" value="F:phosphate transmembrane transporter activity"/>
    <property type="evidence" value="ECO:0007669"/>
    <property type="project" value="InterPro"/>
</dbReference>
<dbReference type="Pfam" id="PF00528">
    <property type="entry name" value="BPD_transp_1"/>
    <property type="match status" value="1"/>
</dbReference>
<evidence type="ECO:0000256" key="8">
    <source>
        <dbReference type="ARBA" id="ARBA00023136"/>
    </source>
</evidence>
<evidence type="ECO:0000256" key="2">
    <source>
        <dbReference type="ARBA" id="ARBA00007069"/>
    </source>
</evidence>
<evidence type="ECO:0000256" key="4">
    <source>
        <dbReference type="ARBA" id="ARBA00022475"/>
    </source>
</evidence>
<dbReference type="SUPFAM" id="SSF161098">
    <property type="entry name" value="MetI-like"/>
    <property type="match status" value="1"/>
</dbReference>
<evidence type="ECO:0000259" key="11">
    <source>
        <dbReference type="PROSITE" id="PS50928"/>
    </source>
</evidence>
<evidence type="ECO:0000256" key="6">
    <source>
        <dbReference type="ARBA" id="ARBA00022692"/>
    </source>
</evidence>
<evidence type="ECO:0000256" key="7">
    <source>
        <dbReference type="ARBA" id="ARBA00022989"/>
    </source>
</evidence>
<evidence type="ECO:0000313" key="13">
    <source>
        <dbReference type="Proteomes" id="UP000051096"/>
    </source>
</evidence>
<dbReference type="EMBL" id="LJUO01000005">
    <property type="protein sequence ID" value="KPK73653.1"/>
    <property type="molecule type" value="Genomic_DNA"/>
</dbReference>
<comment type="function">
    <text evidence="10">Part of the binding-protein-dependent transport system for phosphate; probably responsible for the translocation of the substrate across the membrane.</text>
</comment>
<keyword evidence="4 10" id="KW-1003">Cell membrane</keyword>
<dbReference type="Proteomes" id="UP000051096">
    <property type="component" value="Unassembled WGS sequence"/>
</dbReference>
<keyword evidence="8 9" id="KW-0472">Membrane</keyword>
<dbReference type="GO" id="GO:0005886">
    <property type="term" value="C:plasma membrane"/>
    <property type="evidence" value="ECO:0007669"/>
    <property type="project" value="UniProtKB-SubCell"/>
</dbReference>
<dbReference type="PROSITE" id="PS50928">
    <property type="entry name" value="ABC_TM1"/>
    <property type="match status" value="1"/>
</dbReference>
<feature type="transmembrane region" description="Helical" evidence="9">
    <location>
        <begin position="193"/>
        <end position="214"/>
    </location>
</feature>
<sequence>MSRRRKDFIIKTLLLFCALSSLIFLGGIVLVLITQGIPILETVGIGEFLFGTHWYPTHDEPEFGILPMIYGSLIITAGALTFAAPLGILSALFIAEIAPFWLKEAMKPIIELLAGVPSVVYGLFGALFVAPIVQDLFNLPTGLTAFSAALILGIMVLPTVTSIVEDSLTSIPKEYREASLAVGATKWETMTKITLPAAASGISTALILGIGRAIGETMAVLMVAGGSPRIVLSLFKPTRAMTSTIAAEMAETVLGSNHYHALFGIAIVLFIMTLGFNLVADRVSQRFHRRFTALK</sequence>
<evidence type="ECO:0000256" key="5">
    <source>
        <dbReference type="ARBA" id="ARBA00022592"/>
    </source>
</evidence>
<dbReference type="Gene3D" id="1.10.3720.10">
    <property type="entry name" value="MetI-like"/>
    <property type="match status" value="1"/>
</dbReference>
<reference evidence="12 13" key="1">
    <citation type="journal article" date="2015" name="Microbiome">
        <title>Genomic resolution of linkages in carbon, nitrogen, and sulfur cycling among widespread estuary sediment bacteria.</title>
        <authorList>
            <person name="Baker B.J."/>
            <person name="Lazar C.S."/>
            <person name="Teske A.P."/>
            <person name="Dick G.J."/>
        </authorList>
    </citation>
    <scope>NUCLEOTIDE SEQUENCE [LARGE SCALE GENOMIC DNA]</scope>
    <source>
        <strain evidence="12">SM23_60</strain>
    </source>
</reference>
<feature type="domain" description="ABC transmembrane type-1" evidence="11">
    <location>
        <begin position="69"/>
        <end position="280"/>
    </location>
</feature>
<dbReference type="NCBIfam" id="TIGR02138">
    <property type="entry name" value="phosphate_pstC"/>
    <property type="match status" value="1"/>
</dbReference>
<keyword evidence="6 9" id="KW-0812">Transmembrane</keyword>
<keyword evidence="7 9" id="KW-1133">Transmembrane helix</keyword>
<dbReference type="InterPro" id="IPR051124">
    <property type="entry name" value="Phosphate_Transport_Permease"/>
</dbReference>
<keyword evidence="3 9" id="KW-0813">Transport</keyword>
<dbReference type="InterPro" id="IPR011864">
    <property type="entry name" value="Phosphate_PstC"/>
</dbReference>
<comment type="similarity">
    <text evidence="2 10">Belongs to the binding-protein-dependent transport system permease family. CysTW subfamily.</text>
</comment>
<accession>A0A0S8GKX5</accession>
<feature type="transmembrane region" description="Helical" evidence="9">
    <location>
        <begin position="259"/>
        <end position="280"/>
    </location>
</feature>
<dbReference type="PATRIC" id="fig|1703780.3.peg.79"/>
<keyword evidence="5 10" id="KW-0592">Phosphate transport</keyword>
<dbReference type="PANTHER" id="PTHR30425">
    <property type="entry name" value="PHOSPHATE TRANSPORT SYSTEM PERMEASE PROTEIN PST"/>
    <property type="match status" value="1"/>
</dbReference>
<comment type="caution">
    <text evidence="12">The sequence shown here is derived from an EMBL/GenBank/DDBJ whole genome shotgun (WGS) entry which is preliminary data.</text>
</comment>
<feature type="transmembrane region" description="Helical" evidence="9">
    <location>
        <begin position="69"/>
        <end position="102"/>
    </location>
</feature>
<comment type="subcellular location">
    <subcellularLocation>
        <location evidence="1 9">Cell membrane</location>
        <topology evidence="1 9">Multi-pass membrane protein</topology>
    </subcellularLocation>
</comment>
<protein>
    <recommendedName>
        <fullName evidence="10">Phosphate transport system permease protein</fullName>
    </recommendedName>
</protein>
<dbReference type="PANTHER" id="PTHR30425:SF1">
    <property type="entry name" value="PHOSPHATE TRANSPORT SYSTEM PERMEASE PROTEIN PSTC"/>
    <property type="match status" value="1"/>
</dbReference>
<proteinExistence type="inferred from homology"/>
<feature type="transmembrane region" description="Helical" evidence="9">
    <location>
        <begin position="12"/>
        <end position="33"/>
    </location>
</feature>
<evidence type="ECO:0000256" key="1">
    <source>
        <dbReference type="ARBA" id="ARBA00004651"/>
    </source>
</evidence>
<evidence type="ECO:0000256" key="3">
    <source>
        <dbReference type="ARBA" id="ARBA00022448"/>
    </source>
</evidence>
<dbReference type="GO" id="GO:0006817">
    <property type="term" value="P:phosphate ion transport"/>
    <property type="evidence" value="ECO:0007669"/>
    <property type="project" value="UniProtKB-KW"/>
</dbReference>
<dbReference type="InterPro" id="IPR000515">
    <property type="entry name" value="MetI-like"/>
</dbReference>
<evidence type="ECO:0000256" key="9">
    <source>
        <dbReference type="RuleBase" id="RU363032"/>
    </source>
</evidence>
<dbReference type="InterPro" id="IPR035906">
    <property type="entry name" value="MetI-like_sf"/>
</dbReference>
<gene>
    <name evidence="12" type="ORF">AMJ87_01155</name>
</gene>
<organism evidence="12 13">
    <name type="scientific">candidate division WOR_3 bacterium SM23_60</name>
    <dbReference type="NCBI Taxonomy" id="1703780"/>
    <lineage>
        <taxon>Bacteria</taxon>
        <taxon>Bacteria division WOR-3</taxon>
    </lineage>
</organism>
<dbReference type="AlphaFoldDB" id="A0A0S8GKX5"/>
<name>A0A0S8GKX5_UNCW3</name>
<dbReference type="CDD" id="cd06261">
    <property type="entry name" value="TM_PBP2"/>
    <property type="match status" value="1"/>
</dbReference>